<evidence type="ECO:0008006" key="4">
    <source>
        <dbReference type="Google" id="ProtNLM"/>
    </source>
</evidence>
<dbReference type="OrthoDB" id="3535968at2"/>
<reference evidence="2 3" key="1">
    <citation type="submission" date="2018-09" db="EMBL/GenBank/DDBJ databases">
        <title>YIM 75507 draft genome.</title>
        <authorList>
            <person name="Tang S."/>
            <person name="Feng Y."/>
        </authorList>
    </citation>
    <scope>NUCLEOTIDE SEQUENCE [LARGE SCALE GENOMIC DNA]</scope>
    <source>
        <strain evidence="2 3">YIM 75507</strain>
    </source>
</reference>
<sequence>MRSHKLITGLALAAGLTAPVALTAAPAGAQALASMCRVELYDIDAFDIAERDGEDELRFSVGGNLFPRFNANFFDMRNGDDGDPADFENPATTVSSTGSAGFSLREVDPPIVGSGDDLGTVTASGPTHCAPLAVGGVAYVEDYLEGAAPTWYSYRVKLKVTGL</sequence>
<evidence type="ECO:0000313" key="2">
    <source>
        <dbReference type="EMBL" id="RJL32799.1"/>
    </source>
</evidence>
<gene>
    <name evidence="2" type="ORF">D5H75_15180</name>
</gene>
<evidence type="ECO:0000313" key="3">
    <source>
        <dbReference type="Proteomes" id="UP000265768"/>
    </source>
</evidence>
<keyword evidence="1" id="KW-0732">Signal</keyword>
<dbReference type="EMBL" id="QZEY01000004">
    <property type="protein sequence ID" value="RJL32799.1"/>
    <property type="molecule type" value="Genomic_DNA"/>
</dbReference>
<organism evidence="2 3">
    <name type="scientific">Bailinhaonella thermotolerans</name>
    <dbReference type="NCBI Taxonomy" id="1070861"/>
    <lineage>
        <taxon>Bacteria</taxon>
        <taxon>Bacillati</taxon>
        <taxon>Actinomycetota</taxon>
        <taxon>Actinomycetes</taxon>
        <taxon>Streptosporangiales</taxon>
        <taxon>Streptosporangiaceae</taxon>
        <taxon>Bailinhaonella</taxon>
    </lineage>
</organism>
<feature type="chain" id="PRO_5017219227" description="Allene oxide cyclase barrel-like domain-containing protein" evidence="1">
    <location>
        <begin position="30"/>
        <end position="163"/>
    </location>
</feature>
<feature type="signal peptide" evidence="1">
    <location>
        <begin position="1"/>
        <end position="29"/>
    </location>
</feature>
<protein>
    <recommendedName>
        <fullName evidence="4">Allene oxide cyclase barrel-like domain-containing protein</fullName>
    </recommendedName>
</protein>
<dbReference type="RefSeq" id="WP_119927049.1">
    <property type="nucleotide sequence ID" value="NZ_QZEY01000004.1"/>
</dbReference>
<dbReference type="Proteomes" id="UP000265768">
    <property type="component" value="Unassembled WGS sequence"/>
</dbReference>
<keyword evidence="3" id="KW-1185">Reference proteome</keyword>
<comment type="caution">
    <text evidence="2">The sequence shown here is derived from an EMBL/GenBank/DDBJ whole genome shotgun (WGS) entry which is preliminary data.</text>
</comment>
<accession>A0A3A4B4B5</accession>
<dbReference type="AlphaFoldDB" id="A0A3A4B4B5"/>
<name>A0A3A4B4B5_9ACTN</name>
<evidence type="ECO:0000256" key="1">
    <source>
        <dbReference type="SAM" id="SignalP"/>
    </source>
</evidence>
<proteinExistence type="predicted"/>